<dbReference type="PANTHER" id="PTHR47786">
    <property type="entry name" value="ALPHA-1,4-GLUCAN:MALTOSE-1-PHOSPHATE MALTOSYLTRANSFERASE"/>
    <property type="match status" value="1"/>
</dbReference>
<dbReference type="PROSITE" id="PS51257">
    <property type="entry name" value="PROKAR_LIPOPROTEIN"/>
    <property type="match status" value="1"/>
</dbReference>
<dbReference type="InterPro" id="IPR013780">
    <property type="entry name" value="Glyco_hydro_b"/>
</dbReference>
<dbReference type="InterPro" id="IPR017853">
    <property type="entry name" value="GH"/>
</dbReference>
<feature type="domain" description="Glycosyl hydrolase family 13 catalytic" evidence="1">
    <location>
        <begin position="43"/>
        <end position="372"/>
    </location>
</feature>
<dbReference type="SMART" id="SM00642">
    <property type="entry name" value="Aamy"/>
    <property type="match status" value="1"/>
</dbReference>
<name>A0A2D0NED5_FLAN2</name>
<comment type="caution">
    <text evidence="2">The sequence shown here is derived from an EMBL/GenBank/DDBJ whole genome shotgun (WGS) entry which is preliminary data.</text>
</comment>
<dbReference type="EMBL" id="PDUD01000017">
    <property type="protein sequence ID" value="PHN06852.1"/>
    <property type="molecule type" value="Genomic_DNA"/>
</dbReference>
<dbReference type="Gene3D" id="2.60.40.1180">
    <property type="entry name" value="Golgi alpha-mannosidase II"/>
    <property type="match status" value="1"/>
</dbReference>
<dbReference type="Pfam" id="PF00128">
    <property type="entry name" value="Alpha-amylase"/>
    <property type="match status" value="2"/>
</dbReference>
<keyword evidence="3" id="KW-1185">Reference proteome</keyword>
<dbReference type="Proteomes" id="UP000223913">
    <property type="component" value="Unassembled WGS sequence"/>
</dbReference>
<dbReference type="Gene3D" id="3.20.20.80">
    <property type="entry name" value="Glycosidases"/>
    <property type="match status" value="1"/>
</dbReference>
<dbReference type="CDD" id="cd11313">
    <property type="entry name" value="AmyAc_arch_bac_AmyA"/>
    <property type="match status" value="1"/>
</dbReference>
<dbReference type="SUPFAM" id="SSF51445">
    <property type="entry name" value="(Trans)glycosidases"/>
    <property type="match status" value="1"/>
</dbReference>
<reference evidence="2 3" key="1">
    <citation type="submission" date="2017-10" db="EMBL/GenBank/DDBJ databases">
        <title>The draft genome sequence of Lewinella nigricans NBRC 102662.</title>
        <authorList>
            <person name="Wang K."/>
        </authorList>
    </citation>
    <scope>NUCLEOTIDE SEQUENCE [LARGE SCALE GENOMIC DNA]</scope>
    <source>
        <strain evidence="2 3">NBRC 102662</strain>
    </source>
</reference>
<dbReference type="Pfam" id="PF16657">
    <property type="entry name" value="Malt_amylase_C"/>
    <property type="match status" value="1"/>
</dbReference>
<dbReference type="AlphaFoldDB" id="A0A2D0NED5"/>
<dbReference type="OrthoDB" id="9805159at2"/>
<evidence type="ECO:0000313" key="2">
    <source>
        <dbReference type="EMBL" id="PHN06852.1"/>
    </source>
</evidence>
<gene>
    <name evidence="2" type="ORF">CRP01_10070</name>
</gene>
<dbReference type="PANTHER" id="PTHR47786:SF2">
    <property type="entry name" value="GLYCOSYL HYDROLASE FAMILY 13 CATALYTIC DOMAIN-CONTAINING PROTEIN"/>
    <property type="match status" value="1"/>
</dbReference>
<organism evidence="2 3">
    <name type="scientific">Flavilitoribacter nigricans (strain ATCC 23147 / DSM 23189 / NBRC 102662 / NCIMB 1420 / SS-2)</name>
    <name type="common">Lewinella nigricans</name>
    <dbReference type="NCBI Taxonomy" id="1122177"/>
    <lineage>
        <taxon>Bacteria</taxon>
        <taxon>Pseudomonadati</taxon>
        <taxon>Bacteroidota</taxon>
        <taxon>Saprospiria</taxon>
        <taxon>Saprospirales</taxon>
        <taxon>Lewinellaceae</taxon>
        <taxon>Flavilitoribacter</taxon>
    </lineage>
</organism>
<evidence type="ECO:0000313" key="3">
    <source>
        <dbReference type="Proteomes" id="UP000223913"/>
    </source>
</evidence>
<evidence type="ECO:0000259" key="1">
    <source>
        <dbReference type="SMART" id="SM00642"/>
    </source>
</evidence>
<sequence length="461" mass="52602">MSRNLWCLLLIAGLLASCGEGPDTTETNDDDQNLQPAATATDATFPEKIAAGTIYEVNIRQHTPEGTINAFAEDLPRLQEMGIKMLWIMPVQTIGTKNRKGSLGSYYSIRDYREVNPEFGNLDDFKSLVDKAHELGMYVILDWVPNHTAWDHPWITEHKDYYAQNEAGEVIYEADWTDIALLDHTNPATRAAMIDDMKYWVTEADIDGFRCDHAGHEIPLYFWEEATSVIDPLKDLFWLAEWDGARMHLEFDATYAWELLHLTEDVAKGEHNADDLDEWIRKDLQEYGQAPIRLTMITNHDENSWAGTLNERYGESQKAFATFVFTAYGVPMLYSGQEAGLDKRLRFFEKDTIDWSDPNQLQPFYTQLVQFRLDNEAVWGGLYGGMPVRINDNANVYAFKREKNGNTVIGILNFSATSQSADLTDSSINGTYTDYFTGEEYTLESDGSLELGPWEYLLFAR</sequence>
<dbReference type="SUPFAM" id="SSF51011">
    <property type="entry name" value="Glycosyl hydrolase domain"/>
    <property type="match status" value="1"/>
</dbReference>
<protein>
    <submittedName>
        <fullName evidence="2">Alpha-amylase</fullName>
    </submittedName>
</protein>
<dbReference type="GO" id="GO:0005975">
    <property type="term" value="P:carbohydrate metabolic process"/>
    <property type="evidence" value="ECO:0007669"/>
    <property type="project" value="InterPro"/>
</dbReference>
<dbReference type="InterPro" id="IPR006047">
    <property type="entry name" value="GH13_cat_dom"/>
</dbReference>
<dbReference type="InterPro" id="IPR032091">
    <property type="entry name" value="Malt_amylase-like_C"/>
</dbReference>
<accession>A0A2D0NED5</accession>
<proteinExistence type="predicted"/>